<proteinExistence type="inferred from homology"/>
<dbReference type="EMBL" id="JBHRXV010000001">
    <property type="protein sequence ID" value="MFC3710963.1"/>
    <property type="molecule type" value="Genomic_DNA"/>
</dbReference>
<dbReference type="Proteomes" id="UP001595615">
    <property type="component" value="Unassembled WGS sequence"/>
</dbReference>
<sequence length="295" mass="32159">MNWDDLRVFLALARAPTLATAAVKLGIDATTVGRRLRRLEANLDAALFEPGAGGQTLTEAGRRLLVYAEGAEQAATQAKSELAGERGLLAGTIRVSIAEGLGTWLIARHLGDFHAANPAIRVELVATNGFLNPSKREADLAIMLARPARGPLIAKKLADYRLKLYAARTYAERHGLPARARDLNDHALVGYIPDFIYAEELRYLDEVADGLEPALASSSINVQHELVRSGAGLGILPCFIGEQDAELVRVLDAEVAVTRSFWRVVHRDVARLARVRAFTDWLDALVTEQRELLLG</sequence>
<gene>
    <name evidence="6" type="ORF">ACFOMD_00150</name>
</gene>
<reference evidence="7" key="1">
    <citation type="journal article" date="2019" name="Int. J. Syst. Evol. Microbiol.">
        <title>The Global Catalogue of Microorganisms (GCM) 10K type strain sequencing project: providing services to taxonomists for standard genome sequencing and annotation.</title>
        <authorList>
            <consortium name="The Broad Institute Genomics Platform"/>
            <consortium name="The Broad Institute Genome Sequencing Center for Infectious Disease"/>
            <person name="Wu L."/>
            <person name="Ma J."/>
        </authorList>
    </citation>
    <scope>NUCLEOTIDE SEQUENCE [LARGE SCALE GENOMIC DNA]</scope>
    <source>
        <strain evidence="7">KCTC 42644</strain>
    </source>
</reference>
<name>A0ABV7X766_9SPHN</name>
<dbReference type="PROSITE" id="PS50931">
    <property type="entry name" value="HTH_LYSR"/>
    <property type="match status" value="1"/>
</dbReference>
<dbReference type="InterPro" id="IPR058163">
    <property type="entry name" value="LysR-type_TF_proteobact-type"/>
</dbReference>
<dbReference type="SUPFAM" id="SSF46785">
    <property type="entry name" value="Winged helix' DNA-binding domain"/>
    <property type="match status" value="1"/>
</dbReference>
<evidence type="ECO:0000313" key="6">
    <source>
        <dbReference type="EMBL" id="MFC3710963.1"/>
    </source>
</evidence>
<dbReference type="InterPro" id="IPR036388">
    <property type="entry name" value="WH-like_DNA-bd_sf"/>
</dbReference>
<evidence type="ECO:0000256" key="1">
    <source>
        <dbReference type="ARBA" id="ARBA00009437"/>
    </source>
</evidence>
<evidence type="ECO:0000313" key="7">
    <source>
        <dbReference type="Proteomes" id="UP001595615"/>
    </source>
</evidence>
<dbReference type="InterPro" id="IPR005119">
    <property type="entry name" value="LysR_subst-bd"/>
</dbReference>
<keyword evidence="3" id="KW-0238">DNA-binding</keyword>
<dbReference type="Gene3D" id="3.40.190.290">
    <property type="match status" value="1"/>
</dbReference>
<evidence type="ECO:0000256" key="4">
    <source>
        <dbReference type="ARBA" id="ARBA00023163"/>
    </source>
</evidence>
<comment type="similarity">
    <text evidence="1">Belongs to the LysR transcriptional regulatory family.</text>
</comment>
<dbReference type="InterPro" id="IPR000847">
    <property type="entry name" value="LysR_HTH_N"/>
</dbReference>
<organism evidence="6 7">
    <name type="scientific">Sphingoaurantiacus capsulatus</name>
    <dbReference type="NCBI Taxonomy" id="1771310"/>
    <lineage>
        <taxon>Bacteria</taxon>
        <taxon>Pseudomonadati</taxon>
        <taxon>Pseudomonadota</taxon>
        <taxon>Alphaproteobacteria</taxon>
        <taxon>Sphingomonadales</taxon>
        <taxon>Sphingosinicellaceae</taxon>
        <taxon>Sphingoaurantiacus</taxon>
    </lineage>
</organism>
<feature type="domain" description="HTH lysR-type" evidence="5">
    <location>
        <begin position="1"/>
        <end position="58"/>
    </location>
</feature>
<dbReference type="InterPro" id="IPR036390">
    <property type="entry name" value="WH_DNA-bd_sf"/>
</dbReference>
<dbReference type="Gene3D" id="1.10.10.10">
    <property type="entry name" value="Winged helix-like DNA-binding domain superfamily/Winged helix DNA-binding domain"/>
    <property type="match status" value="1"/>
</dbReference>
<evidence type="ECO:0000256" key="3">
    <source>
        <dbReference type="ARBA" id="ARBA00023125"/>
    </source>
</evidence>
<protein>
    <submittedName>
        <fullName evidence="6">LysR family transcriptional regulator</fullName>
    </submittedName>
</protein>
<dbReference type="PANTHER" id="PTHR30537">
    <property type="entry name" value="HTH-TYPE TRANSCRIPTIONAL REGULATOR"/>
    <property type="match status" value="1"/>
</dbReference>
<keyword evidence="7" id="KW-1185">Reference proteome</keyword>
<evidence type="ECO:0000256" key="2">
    <source>
        <dbReference type="ARBA" id="ARBA00023015"/>
    </source>
</evidence>
<dbReference type="SUPFAM" id="SSF53850">
    <property type="entry name" value="Periplasmic binding protein-like II"/>
    <property type="match status" value="1"/>
</dbReference>
<dbReference type="Pfam" id="PF03466">
    <property type="entry name" value="LysR_substrate"/>
    <property type="match status" value="1"/>
</dbReference>
<dbReference type="PANTHER" id="PTHR30537:SF3">
    <property type="entry name" value="TRANSCRIPTIONAL REGULATORY PROTEIN"/>
    <property type="match status" value="1"/>
</dbReference>
<evidence type="ECO:0000259" key="5">
    <source>
        <dbReference type="PROSITE" id="PS50931"/>
    </source>
</evidence>
<dbReference type="Pfam" id="PF00126">
    <property type="entry name" value="HTH_1"/>
    <property type="match status" value="1"/>
</dbReference>
<accession>A0ABV7X766</accession>
<dbReference type="RefSeq" id="WP_380854968.1">
    <property type="nucleotide sequence ID" value="NZ_JBHRXV010000001.1"/>
</dbReference>
<keyword evidence="2" id="KW-0805">Transcription regulation</keyword>
<comment type="caution">
    <text evidence="6">The sequence shown here is derived from an EMBL/GenBank/DDBJ whole genome shotgun (WGS) entry which is preliminary data.</text>
</comment>
<keyword evidence="4" id="KW-0804">Transcription</keyword>